<evidence type="ECO:0000313" key="16">
    <source>
        <dbReference type="EMBL" id="MDN3707371.1"/>
    </source>
</evidence>
<dbReference type="PANTHER" id="PTHR22993:SF9">
    <property type="entry name" value="FORMAMIDOPYRIMIDINE-DNA GLYCOSYLASE"/>
    <property type="match status" value="1"/>
</dbReference>
<dbReference type="InterPro" id="IPR012319">
    <property type="entry name" value="FPG_cat"/>
</dbReference>
<dbReference type="PANTHER" id="PTHR22993">
    <property type="entry name" value="FORMAMIDOPYRIMIDINE-DNA GLYCOSYLASE"/>
    <property type="match status" value="1"/>
</dbReference>
<comment type="similarity">
    <text evidence="2">Belongs to the FPG family.</text>
</comment>
<dbReference type="Pfam" id="PF01149">
    <property type="entry name" value="Fapy_DNA_glyco"/>
    <property type="match status" value="1"/>
</dbReference>
<proteinExistence type="inferred from homology"/>
<dbReference type="InterPro" id="IPR010979">
    <property type="entry name" value="Ribosomal_uS13-like_H2TH"/>
</dbReference>
<evidence type="ECO:0000256" key="12">
    <source>
        <dbReference type="ARBA" id="ARBA00023295"/>
    </source>
</evidence>
<organism evidence="17 18">
    <name type="scientific">Paenimyroides ceti</name>
    <dbReference type="NCBI Taxonomy" id="395087"/>
    <lineage>
        <taxon>Bacteria</taxon>
        <taxon>Pseudomonadati</taxon>
        <taxon>Bacteroidota</taxon>
        <taxon>Flavobacteriia</taxon>
        <taxon>Flavobacteriales</taxon>
        <taxon>Flavobacteriaceae</taxon>
        <taxon>Paenimyroides</taxon>
    </lineage>
</organism>
<feature type="domain" description="Formamidopyrimidine-DNA glycosylase catalytic" evidence="15">
    <location>
        <begin position="2"/>
        <end position="89"/>
    </location>
</feature>
<evidence type="ECO:0000256" key="4">
    <source>
        <dbReference type="ARBA" id="ARBA00022763"/>
    </source>
</evidence>
<dbReference type="InterPro" id="IPR015886">
    <property type="entry name" value="H2TH_FPG"/>
</dbReference>
<evidence type="ECO:0000256" key="11">
    <source>
        <dbReference type="ARBA" id="ARBA00023268"/>
    </source>
</evidence>
<dbReference type="Gene3D" id="1.10.8.50">
    <property type="match status" value="1"/>
</dbReference>
<evidence type="ECO:0000256" key="10">
    <source>
        <dbReference type="ARBA" id="ARBA00023239"/>
    </source>
</evidence>
<comment type="caution">
    <text evidence="17">The sequence shown here is derived from an EMBL/GenBank/DDBJ whole genome shotgun (WGS) entry which is preliminary data.</text>
</comment>
<evidence type="ECO:0000313" key="17">
    <source>
        <dbReference type="EMBL" id="MDN3709444.1"/>
    </source>
</evidence>
<dbReference type="Proteomes" id="UP001242368">
    <property type="component" value="Unassembled WGS sequence"/>
</dbReference>
<evidence type="ECO:0000256" key="7">
    <source>
        <dbReference type="ARBA" id="ARBA00022833"/>
    </source>
</evidence>
<dbReference type="GO" id="GO:0004519">
    <property type="term" value="F:endonuclease activity"/>
    <property type="evidence" value="ECO:0007669"/>
    <property type="project" value="UniProtKB-KW"/>
</dbReference>
<keyword evidence="10" id="KW-0456">Lyase</keyword>
<keyword evidence="17" id="KW-0255">Endonuclease</keyword>
<evidence type="ECO:0000256" key="5">
    <source>
        <dbReference type="ARBA" id="ARBA00022771"/>
    </source>
</evidence>
<evidence type="ECO:0000256" key="13">
    <source>
        <dbReference type="PROSITE-ProRule" id="PRU00391"/>
    </source>
</evidence>
<accession>A0ABT8CY79</accession>
<keyword evidence="6" id="KW-0378">Hydrolase</keyword>
<dbReference type="CDD" id="cd08974">
    <property type="entry name" value="BaFpgNei_N_2"/>
    <property type="match status" value="1"/>
</dbReference>
<evidence type="ECO:0000256" key="6">
    <source>
        <dbReference type="ARBA" id="ARBA00022801"/>
    </source>
</evidence>
<keyword evidence="12" id="KW-0326">Glycosidase</keyword>
<keyword evidence="5 13" id="KW-0863">Zinc-finger</keyword>
<gene>
    <name evidence="16" type="ORF">QW060_09535</name>
    <name evidence="17" type="ORF">QW060_20765</name>
</gene>
<protein>
    <submittedName>
        <fullName evidence="17">Endonuclease</fullName>
    </submittedName>
</protein>
<keyword evidence="8" id="KW-0238">DNA-binding</keyword>
<evidence type="ECO:0000256" key="3">
    <source>
        <dbReference type="ARBA" id="ARBA00022723"/>
    </source>
</evidence>
<evidence type="ECO:0000256" key="1">
    <source>
        <dbReference type="ARBA" id="ARBA00001668"/>
    </source>
</evidence>
<dbReference type="SMART" id="SM01232">
    <property type="entry name" value="H2TH"/>
    <property type="match status" value="1"/>
</dbReference>
<keyword evidence="11" id="KW-0511">Multifunctional enzyme</keyword>
<keyword evidence="17" id="KW-0540">Nuclease</keyword>
<keyword evidence="7" id="KW-0862">Zinc</keyword>
<dbReference type="SUPFAM" id="SSF81624">
    <property type="entry name" value="N-terminal domain of MutM-like DNA repair proteins"/>
    <property type="match status" value="1"/>
</dbReference>
<evidence type="ECO:0000256" key="2">
    <source>
        <dbReference type="ARBA" id="ARBA00009409"/>
    </source>
</evidence>
<evidence type="ECO:0000256" key="9">
    <source>
        <dbReference type="ARBA" id="ARBA00023204"/>
    </source>
</evidence>
<dbReference type="EMBL" id="JAUFQU010000036">
    <property type="protein sequence ID" value="MDN3709444.1"/>
    <property type="molecule type" value="Genomic_DNA"/>
</dbReference>
<evidence type="ECO:0000259" key="14">
    <source>
        <dbReference type="PROSITE" id="PS51066"/>
    </source>
</evidence>
<dbReference type="Gene3D" id="3.20.190.10">
    <property type="entry name" value="MutM-like, N-terminal"/>
    <property type="match status" value="1"/>
</dbReference>
<evidence type="ECO:0000259" key="15">
    <source>
        <dbReference type="PROSITE" id="PS51068"/>
    </source>
</evidence>
<keyword evidence="9" id="KW-0234">DNA repair</keyword>
<dbReference type="PROSITE" id="PS51068">
    <property type="entry name" value="FPG_CAT"/>
    <property type="match status" value="1"/>
</dbReference>
<feature type="domain" description="FPG-type" evidence="14">
    <location>
        <begin position="206"/>
        <end position="240"/>
    </location>
</feature>
<keyword evidence="4" id="KW-0227">DNA damage</keyword>
<name>A0ABT8CY79_9FLAO</name>
<dbReference type="RefSeq" id="WP_290363346.1">
    <property type="nucleotide sequence ID" value="NZ_JAUFQU010000001.1"/>
</dbReference>
<keyword evidence="18" id="KW-1185">Reference proteome</keyword>
<dbReference type="PROSITE" id="PS51066">
    <property type="entry name" value="ZF_FPG_2"/>
    <property type="match status" value="1"/>
</dbReference>
<reference evidence="17" key="3">
    <citation type="submission" date="2023-06" db="EMBL/GenBank/DDBJ databases">
        <authorList>
            <person name="Lucena T."/>
            <person name="Sun Q."/>
        </authorList>
    </citation>
    <scope>NUCLEOTIDE SEQUENCE</scope>
    <source>
        <strain evidence="17">CECT 7184</strain>
    </source>
</reference>
<reference evidence="17" key="1">
    <citation type="journal article" date="2014" name="Int. J. Syst. Evol. Microbiol.">
        <title>Complete genome of a new Firmicutes species belonging to the dominant human colonic microbiota ('Ruminococcus bicirculans') reveals two chromosomes and a selective capacity to utilize plant glucans.</title>
        <authorList>
            <consortium name="NISC Comparative Sequencing Program"/>
            <person name="Wegmann U."/>
            <person name="Louis P."/>
            <person name="Goesmann A."/>
            <person name="Henrissat B."/>
            <person name="Duncan S.H."/>
            <person name="Flint H.J."/>
        </authorList>
    </citation>
    <scope>NUCLEOTIDE SEQUENCE</scope>
    <source>
        <strain evidence="17">CECT 7184</strain>
    </source>
</reference>
<dbReference type="Pfam" id="PF06831">
    <property type="entry name" value="H2TH"/>
    <property type="match status" value="1"/>
</dbReference>
<reference evidence="18" key="2">
    <citation type="journal article" date="2019" name="Int. J. Syst. Evol. Microbiol.">
        <title>The Global Catalogue of Microorganisms (GCM) 10K type strain sequencing project: providing services to taxonomists for standard genome sequencing and annotation.</title>
        <authorList>
            <consortium name="The Broad Institute Genomics Platform"/>
            <consortium name="The Broad Institute Genome Sequencing Center for Infectious Disease"/>
            <person name="Wu L."/>
            <person name="Ma J."/>
        </authorList>
    </citation>
    <scope>NUCLEOTIDE SEQUENCE [LARGE SCALE GENOMIC DNA]</scope>
    <source>
        <strain evidence="18">CECT 7184</strain>
    </source>
</reference>
<keyword evidence="3" id="KW-0479">Metal-binding</keyword>
<comment type="catalytic activity">
    <reaction evidence="1">
        <text>Hydrolysis of DNA containing ring-opened 7-methylguanine residues, releasing 2,6-diamino-4-hydroxy-5-(N-methyl)formamidopyrimidine.</text>
        <dbReference type="EC" id="3.2.2.23"/>
    </reaction>
</comment>
<dbReference type="InterPro" id="IPR035937">
    <property type="entry name" value="FPG_N"/>
</dbReference>
<sequence length="243" mass="27912">MPEGPSIVIAREEMTVFIGNKVVEATGNAKIDMDRIQGKMLTDVKSWGKHLLLCFDDVTVRIHFLLFGSYLINETKSATVRLGLLFRNGHINFYAASVMVLDESADALYDWSADVMSDKWNSTAALRKLADNKEELICDALLDQDIFSGVGNIIKNEVLYRVNVHPKSLVGKMPLEKLKETIKQAKIYSFDFLKWKKKNELKKHWLVHTKKECLQCGQPLIKEYTGKKKRRSFFCKTCQKLYK</sequence>
<evidence type="ECO:0000256" key="8">
    <source>
        <dbReference type="ARBA" id="ARBA00023125"/>
    </source>
</evidence>
<dbReference type="EMBL" id="JAUFQU010000001">
    <property type="protein sequence ID" value="MDN3707371.1"/>
    <property type="molecule type" value="Genomic_DNA"/>
</dbReference>
<dbReference type="InterPro" id="IPR000214">
    <property type="entry name" value="Znf_DNA_glyclase/AP_lyase"/>
</dbReference>
<dbReference type="SUPFAM" id="SSF46946">
    <property type="entry name" value="S13-like H2TH domain"/>
    <property type="match status" value="1"/>
</dbReference>
<dbReference type="SMART" id="SM00898">
    <property type="entry name" value="Fapy_DNA_glyco"/>
    <property type="match status" value="1"/>
</dbReference>
<evidence type="ECO:0000313" key="18">
    <source>
        <dbReference type="Proteomes" id="UP001242368"/>
    </source>
</evidence>